<protein>
    <submittedName>
        <fullName evidence="2">PIG-L family deacetylase</fullName>
    </submittedName>
</protein>
<dbReference type="Proteomes" id="UP000306229">
    <property type="component" value="Chromosome"/>
</dbReference>
<dbReference type="InterPro" id="IPR003737">
    <property type="entry name" value="GlcNAc_PI_deacetylase-related"/>
</dbReference>
<dbReference type="Pfam" id="PF02585">
    <property type="entry name" value="PIG-L"/>
    <property type="match status" value="1"/>
</dbReference>
<accession>A0A5B7TWA4</accession>
<keyword evidence="1" id="KW-1133">Transmembrane helix</keyword>
<keyword evidence="1" id="KW-0812">Transmembrane</keyword>
<evidence type="ECO:0000313" key="3">
    <source>
        <dbReference type="Proteomes" id="UP000306229"/>
    </source>
</evidence>
<sequence length="454" mass="52256">MKKKYFILSVFALVVIAFILFYAHNKRISIYNYDTTLDYKYNFDNGSAQIYNLKVKHDSIKIPIIKNKNVSTFLKVNLKSTLLGKFSQPKINIYFNDKVISEHFEIGSKGVRYLNISDVLNTNINTNKIKINTQNTKLINDDVSLYVFKNSTLKDKNILVLAPHPDDAEIAAYGLYTTYPKNTYIVTVTAGDAGEFKYDEIYKDSLTHYLQKGKLRTWNSLTVPLLGNIQSENILNLGYFNEALAAMHANDTALVKTHFTKTYDINSFRKQNISKLLDSVKGTSRWISLVNDLTFLLDTIKPDIIVTPSPNLDRHLDHQFTTIALFDAIKKTGMNKGQLFLYTNHLPKSESYPYGNMGEPVTLPPNFDTSLYFESIYSFPMPLRLQKEKIFALDAMNDIRLDTDYLDSKKTFVYALKILKRNTIGPQNDYFRRSVRSNELFFVIPINKISKIKF</sequence>
<keyword evidence="1" id="KW-0472">Membrane</keyword>
<dbReference type="AlphaFoldDB" id="A0A5B7TWA4"/>
<dbReference type="SUPFAM" id="SSF102588">
    <property type="entry name" value="LmbE-like"/>
    <property type="match status" value="1"/>
</dbReference>
<dbReference type="KEGG" id="fbe:FF125_12125"/>
<evidence type="ECO:0000256" key="1">
    <source>
        <dbReference type="SAM" id="Phobius"/>
    </source>
</evidence>
<evidence type="ECO:0000313" key="2">
    <source>
        <dbReference type="EMBL" id="QCX39147.1"/>
    </source>
</evidence>
<keyword evidence="3" id="KW-1185">Reference proteome</keyword>
<name>A0A5B7TWA4_9FLAO</name>
<dbReference type="Gene3D" id="3.40.50.10320">
    <property type="entry name" value="LmbE-like"/>
    <property type="match status" value="1"/>
</dbReference>
<dbReference type="InterPro" id="IPR024078">
    <property type="entry name" value="LmbE-like_dom_sf"/>
</dbReference>
<proteinExistence type="predicted"/>
<dbReference type="EMBL" id="CP040749">
    <property type="protein sequence ID" value="QCX39147.1"/>
    <property type="molecule type" value="Genomic_DNA"/>
</dbReference>
<organism evidence="2 3">
    <name type="scientific">Aureibaculum algae</name>
    <dbReference type="NCBI Taxonomy" id="2584122"/>
    <lineage>
        <taxon>Bacteria</taxon>
        <taxon>Pseudomonadati</taxon>
        <taxon>Bacteroidota</taxon>
        <taxon>Flavobacteriia</taxon>
        <taxon>Flavobacteriales</taxon>
        <taxon>Flavobacteriaceae</taxon>
        <taxon>Aureibaculum</taxon>
    </lineage>
</organism>
<feature type="transmembrane region" description="Helical" evidence="1">
    <location>
        <begin position="5"/>
        <end position="23"/>
    </location>
</feature>
<dbReference type="OrthoDB" id="9815144at2"/>
<dbReference type="RefSeq" id="WP_138950012.1">
    <property type="nucleotide sequence ID" value="NZ_CP040749.1"/>
</dbReference>
<reference evidence="2 3" key="1">
    <citation type="submission" date="2019-05" db="EMBL/GenBank/DDBJ databases">
        <title>Algicella ahnfeltiae gen. nov., sp. nov., a novel marine bacterium of the family Flavobacteriaceae isolated from a red alga.</title>
        <authorList>
            <person name="Nedashkovskaya O.I."/>
            <person name="Kukhlevskiy A.D."/>
            <person name="Kim S.-G."/>
            <person name="Zhukova N.V."/>
            <person name="Mikhailov V.V."/>
        </authorList>
    </citation>
    <scope>NUCLEOTIDE SEQUENCE [LARGE SCALE GENOMIC DNA]</scope>
    <source>
        <strain evidence="2 3">10Alg115</strain>
    </source>
</reference>
<gene>
    <name evidence="2" type="ORF">FF125_12125</name>
</gene>